<comment type="caution">
    <text evidence="1">The sequence shown here is derived from an EMBL/GenBank/DDBJ whole genome shotgun (WGS) entry which is preliminary data.</text>
</comment>
<reference evidence="1 2" key="1">
    <citation type="journal article" date="2019" name="Sci. Rep.">
        <title>Orb-weaving spider Araneus ventricosus genome elucidates the spidroin gene catalogue.</title>
        <authorList>
            <person name="Kono N."/>
            <person name="Nakamura H."/>
            <person name="Ohtoshi R."/>
            <person name="Moran D.A.P."/>
            <person name="Shinohara A."/>
            <person name="Yoshida Y."/>
            <person name="Fujiwara M."/>
            <person name="Mori M."/>
            <person name="Tomita M."/>
            <person name="Arakawa K."/>
        </authorList>
    </citation>
    <scope>NUCLEOTIDE SEQUENCE [LARGE SCALE GENOMIC DNA]</scope>
</reference>
<dbReference type="Proteomes" id="UP000499080">
    <property type="component" value="Unassembled WGS sequence"/>
</dbReference>
<gene>
    <name evidence="1" type="ORF">AVEN_45826_1</name>
</gene>
<keyword evidence="2" id="KW-1185">Reference proteome</keyword>
<name>A0A4Y2J5U5_ARAVE</name>
<proteinExistence type="predicted"/>
<dbReference type="AlphaFoldDB" id="A0A4Y2J5U5"/>
<evidence type="ECO:0000313" key="2">
    <source>
        <dbReference type="Proteomes" id="UP000499080"/>
    </source>
</evidence>
<evidence type="ECO:0000313" key="1">
    <source>
        <dbReference type="EMBL" id="GBM85631.1"/>
    </source>
</evidence>
<organism evidence="1 2">
    <name type="scientific">Araneus ventricosus</name>
    <name type="common">Orbweaver spider</name>
    <name type="synonym">Epeira ventricosa</name>
    <dbReference type="NCBI Taxonomy" id="182803"/>
    <lineage>
        <taxon>Eukaryota</taxon>
        <taxon>Metazoa</taxon>
        <taxon>Ecdysozoa</taxon>
        <taxon>Arthropoda</taxon>
        <taxon>Chelicerata</taxon>
        <taxon>Arachnida</taxon>
        <taxon>Araneae</taxon>
        <taxon>Araneomorphae</taxon>
        <taxon>Entelegynae</taxon>
        <taxon>Araneoidea</taxon>
        <taxon>Araneidae</taxon>
        <taxon>Araneus</taxon>
    </lineage>
</organism>
<sequence>MRGMPGDSAIRKAIPEDRWVVMLTTVAIGSTCHQHQICRVNFTYQTCLQGELVELGYVTLQQFHCKFIQVKFAMTISRKIKLAANVHAVQLK</sequence>
<accession>A0A4Y2J5U5</accession>
<protein>
    <submittedName>
        <fullName evidence="1">Uncharacterized protein</fullName>
    </submittedName>
</protein>
<dbReference type="EMBL" id="BGPR01003250">
    <property type="protein sequence ID" value="GBM85631.1"/>
    <property type="molecule type" value="Genomic_DNA"/>
</dbReference>